<accession>A0A2S3X4Z1</accession>
<dbReference type="InterPro" id="IPR031709">
    <property type="entry name" value="PutAbiC"/>
</dbReference>
<reference evidence="1 2" key="2">
    <citation type="submission" date="2018-03" db="EMBL/GenBank/DDBJ databases">
        <title>Draft genome of Pseudomonas putida strain KH-21-114.</title>
        <authorList>
            <person name="Yoshizawa S."/>
            <person name="Khan N.H."/>
            <person name="Nishimura M."/>
            <person name="Chiura H.X."/>
            <person name="Ogura Y."/>
            <person name="Hayashi T."/>
            <person name="Kogure K."/>
        </authorList>
    </citation>
    <scope>NUCLEOTIDE SEQUENCE [LARGE SCALE GENOMIC DNA]</scope>
    <source>
        <strain evidence="1 2">KH-21-114</strain>
    </source>
</reference>
<comment type="caution">
    <text evidence="1">The sequence shown here is derived from an EMBL/GenBank/DDBJ whole genome shotgun (WGS) entry which is preliminary data.</text>
</comment>
<organism evidence="1 2">
    <name type="scientific">Pseudomonas putida</name>
    <name type="common">Arthrobacter siderocapsulatus</name>
    <dbReference type="NCBI Taxonomy" id="303"/>
    <lineage>
        <taxon>Bacteria</taxon>
        <taxon>Pseudomonadati</taxon>
        <taxon>Pseudomonadota</taxon>
        <taxon>Gammaproteobacteria</taxon>
        <taxon>Pseudomonadales</taxon>
        <taxon>Pseudomonadaceae</taxon>
        <taxon>Pseudomonas</taxon>
    </lineage>
</organism>
<evidence type="ECO:0000313" key="2">
    <source>
        <dbReference type="Proteomes" id="UP000237230"/>
    </source>
</evidence>
<dbReference type="Proteomes" id="UP000237230">
    <property type="component" value="Unassembled WGS sequence"/>
</dbReference>
<dbReference type="Pfam" id="PF16872">
    <property type="entry name" value="putAbiC"/>
    <property type="match status" value="1"/>
</dbReference>
<reference evidence="1 2" key="1">
    <citation type="submission" date="2016-08" db="EMBL/GenBank/DDBJ databases">
        <authorList>
            <person name="Seilhamer J.J."/>
        </authorList>
    </citation>
    <scope>NUCLEOTIDE SEQUENCE [LARGE SCALE GENOMIC DNA]</scope>
    <source>
        <strain evidence="1 2">KH-21-114</strain>
    </source>
</reference>
<name>A0A2S3X4Z1_PSEPU</name>
<protein>
    <submittedName>
        <fullName evidence="1">Uncharacterized protein</fullName>
    </submittedName>
</protein>
<dbReference type="AlphaFoldDB" id="A0A2S3X4Z1"/>
<sequence>MQNREIKQTKKMLEEQLKDSNKQRFDSTFFQLLTLHNDITSKLSDTESLGREAFRSFHSRIILSDPDFQCFPALQKLDREEIRRIKDSRVILEGAAVKLDAADVANLQTVLEGGVAGLENYLDDSITLQENKIRQAYTKAAELHVDKYSHYFRNLYHTLRFVRESPLIDDSERPRYAKYVRSQLSEPELLCLFYNSITKIELPGREKMELGYPKMGKLLHHYDILQNLPPRSLLHPSHLTIFKANNGGVA</sequence>
<evidence type="ECO:0000313" key="1">
    <source>
        <dbReference type="EMBL" id="POG10543.1"/>
    </source>
</evidence>
<proteinExistence type="predicted"/>
<dbReference type="EMBL" id="MINH01000019">
    <property type="protein sequence ID" value="POG10543.1"/>
    <property type="molecule type" value="Genomic_DNA"/>
</dbReference>
<gene>
    <name evidence="1" type="ORF">BGP84_12730</name>
</gene>